<reference evidence="5" key="1">
    <citation type="journal article" date="2019" name="Int. J. Syst. Evol. Microbiol.">
        <title>The Global Catalogue of Microorganisms (GCM) 10K type strain sequencing project: providing services to taxonomists for standard genome sequencing and annotation.</title>
        <authorList>
            <consortium name="The Broad Institute Genomics Platform"/>
            <consortium name="The Broad Institute Genome Sequencing Center for Infectious Disease"/>
            <person name="Wu L."/>
            <person name="Ma J."/>
        </authorList>
    </citation>
    <scope>NUCLEOTIDE SEQUENCE [LARGE SCALE GENOMIC DNA]</scope>
    <source>
        <strain evidence="5">CCUG 54527</strain>
    </source>
</reference>
<evidence type="ECO:0000256" key="2">
    <source>
        <dbReference type="SAM" id="Phobius"/>
    </source>
</evidence>
<dbReference type="RefSeq" id="WP_377735528.1">
    <property type="nucleotide sequence ID" value="NZ_JBHSRI010000025.1"/>
</dbReference>
<dbReference type="Proteomes" id="UP001596170">
    <property type="component" value="Unassembled WGS sequence"/>
</dbReference>
<evidence type="ECO:0000259" key="3">
    <source>
        <dbReference type="Pfam" id="PF16107"/>
    </source>
</evidence>
<gene>
    <name evidence="4" type="ORF">ACFPYN_15930</name>
</gene>
<comment type="caution">
    <text evidence="4">The sequence shown here is derived from an EMBL/GenBank/DDBJ whole genome shotgun (WGS) entry which is preliminary data.</text>
</comment>
<evidence type="ECO:0000313" key="4">
    <source>
        <dbReference type="EMBL" id="MFC6040917.1"/>
    </source>
</evidence>
<evidence type="ECO:0000313" key="5">
    <source>
        <dbReference type="Proteomes" id="UP001596170"/>
    </source>
</evidence>
<accession>A0ABW1LCH4</accession>
<feature type="domain" description="DUF4825" evidence="3">
    <location>
        <begin position="107"/>
        <end position="207"/>
    </location>
</feature>
<dbReference type="EMBL" id="JBHSRI010000025">
    <property type="protein sequence ID" value="MFC6040917.1"/>
    <property type="molecule type" value="Genomic_DNA"/>
</dbReference>
<protein>
    <submittedName>
        <fullName evidence="4">DUF4825 domain-containing protein</fullName>
    </submittedName>
</protein>
<dbReference type="Pfam" id="PF16107">
    <property type="entry name" value="DUF4825"/>
    <property type="match status" value="1"/>
</dbReference>
<feature type="transmembrane region" description="Helical" evidence="2">
    <location>
        <begin position="53"/>
        <end position="71"/>
    </location>
</feature>
<organism evidence="4 5">
    <name type="scientific">Paenisporosarcina macmurdoensis</name>
    <dbReference type="NCBI Taxonomy" id="212659"/>
    <lineage>
        <taxon>Bacteria</taxon>
        <taxon>Bacillati</taxon>
        <taxon>Bacillota</taxon>
        <taxon>Bacilli</taxon>
        <taxon>Bacillales</taxon>
        <taxon>Caryophanaceae</taxon>
        <taxon>Paenisporosarcina</taxon>
    </lineage>
</organism>
<keyword evidence="2" id="KW-0472">Membrane</keyword>
<keyword evidence="2" id="KW-1133">Transmembrane helix</keyword>
<keyword evidence="2" id="KW-0812">Transmembrane</keyword>
<proteinExistence type="predicted"/>
<feature type="region of interest" description="Disordered" evidence="1">
    <location>
        <begin position="1"/>
        <end position="22"/>
    </location>
</feature>
<feature type="compositionally biased region" description="Basic and acidic residues" evidence="1">
    <location>
        <begin position="1"/>
        <end position="13"/>
    </location>
</feature>
<sequence length="251" mass="28664">MTNNREHRIDEKLNSLPKPTMSSESKYTIHSILLKELHNESPTKRSRDSYKHVFINLAGITVFALLAFFIFNSIQGNNLLSSTNLEPSVNASISFQGSTYKLEDHAQFKGSYIGDNSTVGAILEGLPGAQSRKTFELQTKKPPYGLTINYGWQGQEKLTSSKYQEYWADKKRMILYNVTVLFMVIDNLDSIDVNLEPTADQMNQFQFTRTEIEALYGRNMNDYLSDSESWEHEVLPVIKSDSAIDEFYSTQ</sequence>
<evidence type="ECO:0000256" key="1">
    <source>
        <dbReference type="SAM" id="MobiDB-lite"/>
    </source>
</evidence>
<keyword evidence="5" id="KW-1185">Reference proteome</keyword>
<dbReference type="InterPro" id="IPR032250">
    <property type="entry name" value="DUF4825"/>
</dbReference>
<name>A0ABW1LCH4_9BACL</name>